<gene>
    <name evidence="3" type="ORF">LZC94_00265</name>
</gene>
<dbReference type="NCBIfam" id="TIGR01493">
    <property type="entry name" value="HAD-SF-IA-v2"/>
    <property type="match status" value="1"/>
</dbReference>
<dbReference type="SFLD" id="SFLDG01135">
    <property type="entry name" value="C1.5.6:_HAD__Beta-PGM__Phospha"/>
    <property type="match status" value="1"/>
</dbReference>
<name>A0ABZ2LXS1_9BACT</name>
<dbReference type="PANTHER" id="PTHR43316">
    <property type="entry name" value="HYDROLASE, HALOACID DELAHOGENASE-RELATED"/>
    <property type="match status" value="1"/>
</dbReference>
<organism evidence="3 4">
    <name type="scientific">Pendulispora albinea</name>
    <dbReference type="NCBI Taxonomy" id="2741071"/>
    <lineage>
        <taxon>Bacteria</taxon>
        <taxon>Pseudomonadati</taxon>
        <taxon>Myxococcota</taxon>
        <taxon>Myxococcia</taxon>
        <taxon>Myxococcales</taxon>
        <taxon>Sorangiineae</taxon>
        <taxon>Pendulisporaceae</taxon>
        <taxon>Pendulispora</taxon>
    </lineage>
</organism>
<protein>
    <submittedName>
        <fullName evidence="3">Haloacid dehalogenase type II</fullName>
    </submittedName>
</protein>
<sequence length="227" mass="24660">MTRVKAYVFDAYGTVFDIHSAVRAHAPRLGDHADAISRLWRAKQLEYTWVRSLMRQHADFEAVTAASLDFAMASFGLADRALRAALLDAYRVLEAYPEVPGVLRALRRAGIPTAILSNGSPAMLERVVASAGLEGLFDALISVEEVGIYKPDPRVYQLAVDRLGVAAGDIGFHSSNAWDVAGARAFGLRVVWVNRTGQPDEYGLSSAKVEVRSLSELPELAGMSISE</sequence>
<keyword evidence="2" id="KW-0378">Hydrolase</keyword>
<evidence type="ECO:0000313" key="3">
    <source>
        <dbReference type="EMBL" id="WXB15711.1"/>
    </source>
</evidence>
<dbReference type="InterPro" id="IPR006439">
    <property type="entry name" value="HAD-SF_hydro_IA"/>
</dbReference>
<dbReference type="Gene3D" id="1.10.150.240">
    <property type="entry name" value="Putative phosphatase, domain 2"/>
    <property type="match status" value="1"/>
</dbReference>
<evidence type="ECO:0000256" key="1">
    <source>
        <dbReference type="ARBA" id="ARBA00008106"/>
    </source>
</evidence>
<evidence type="ECO:0000313" key="4">
    <source>
        <dbReference type="Proteomes" id="UP001370348"/>
    </source>
</evidence>
<dbReference type="PRINTS" id="PR00413">
    <property type="entry name" value="HADHALOGNASE"/>
</dbReference>
<dbReference type="Proteomes" id="UP001370348">
    <property type="component" value="Chromosome"/>
</dbReference>
<dbReference type="NCBIfam" id="TIGR01428">
    <property type="entry name" value="HAD_type_II"/>
    <property type="match status" value="1"/>
</dbReference>
<keyword evidence="4" id="KW-1185">Reference proteome</keyword>
<dbReference type="SUPFAM" id="SSF56784">
    <property type="entry name" value="HAD-like"/>
    <property type="match status" value="1"/>
</dbReference>
<dbReference type="InterPro" id="IPR023198">
    <property type="entry name" value="PGP-like_dom2"/>
</dbReference>
<comment type="similarity">
    <text evidence="1">Belongs to the HAD-like hydrolase superfamily. S-2-haloalkanoic acid dehalogenase family.</text>
</comment>
<dbReference type="PANTHER" id="PTHR43316:SF3">
    <property type="entry name" value="HALOACID DEHALOGENASE, TYPE II (AFU_ORTHOLOGUE AFUA_2G07750)-RELATED"/>
    <property type="match status" value="1"/>
</dbReference>
<dbReference type="SFLD" id="SFLDG01129">
    <property type="entry name" value="C1.5:_HAD__Beta-PGM__Phosphata"/>
    <property type="match status" value="1"/>
</dbReference>
<proteinExistence type="inferred from homology"/>
<dbReference type="RefSeq" id="WP_394825346.1">
    <property type="nucleotide sequence ID" value="NZ_CP089984.1"/>
</dbReference>
<dbReference type="InterPro" id="IPR051540">
    <property type="entry name" value="S-2-haloacid_dehalogenase"/>
</dbReference>
<dbReference type="InterPro" id="IPR006328">
    <property type="entry name" value="2-HAD"/>
</dbReference>
<dbReference type="Gene3D" id="3.40.50.1000">
    <property type="entry name" value="HAD superfamily/HAD-like"/>
    <property type="match status" value="1"/>
</dbReference>
<dbReference type="InterPro" id="IPR023214">
    <property type="entry name" value="HAD_sf"/>
</dbReference>
<dbReference type="SFLD" id="SFLDS00003">
    <property type="entry name" value="Haloacid_Dehalogenase"/>
    <property type="match status" value="1"/>
</dbReference>
<evidence type="ECO:0000256" key="2">
    <source>
        <dbReference type="ARBA" id="ARBA00022801"/>
    </source>
</evidence>
<accession>A0ABZ2LXS1</accession>
<dbReference type="Pfam" id="PF00702">
    <property type="entry name" value="Hydrolase"/>
    <property type="match status" value="1"/>
</dbReference>
<reference evidence="3 4" key="1">
    <citation type="submission" date="2021-12" db="EMBL/GenBank/DDBJ databases">
        <title>Discovery of the Pendulisporaceae a myxobacterial family with distinct sporulation behavior and unique specialized metabolism.</title>
        <authorList>
            <person name="Garcia R."/>
            <person name="Popoff A."/>
            <person name="Bader C.D."/>
            <person name="Loehr J."/>
            <person name="Walesch S."/>
            <person name="Walt C."/>
            <person name="Boldt J."/>
            <person name="Bunk B."/>
            <person name="Haeckl F.J.F.P.J."/>
            <person name="Gunesch A.P."/>
            <person name="Birkelbach J."/>
            <person name="Nuebel U."/>
            <person name="Pietschmann T."/>
            <person name="Bach T."/>
            <person name="Mueller R."/>
        </authorList>
    </citation>
    <scope>NUCLEOTIDE SEQUENCE [LARGE SCALE GENOMIC DNA]</scope>
    <source>
        <strain evidence="3 4">MSr11954</strain>
    </source>
</reference>
<dbReference type="InterPro" id="IPR036412">
    <property type="entry name" value="HAD-like_sf"/>
</dbReference>
<dbReference type="SFLD" id="SFLDF00045">
    <property type="entry name" value="2-haloacid_dehalogenase"/>
    <property type="match status" value="1"/>
</dbReference>
<dbReference type="CDD" id="cd02588">
    <property type="entry name" value="HAD_L2-DEX"/>
    <property type="match status" value="1"/>
</dbReference>
<dbReference type="EMBL" id="CP089984">
    <property type="protein sequence ID" value="WXB15711.1"/>
    <property type="molecule type" value="Genomic_DNA"/>
</dbReference>